<dbReference type="RefSeq" id="WP_045257781.1">
    <property type="nucleotide sequence ID" value="NZ_JYJB01000009.1"/>
</dbReference>
<sequence>MKRDLPVARWASVVAAAVAVGGVATIAAATGNPPAAEASATRLADSSWQIAADLRPGVSSFDIYESVTRLISENHGEEGIAATPTLDFGTKGETSLTVPWAGAVPDWLTSGLADIEADTGSSITIVRARNCQTDMMSIAAALHDLVPEAMRTKVTVEVGVDSLTFIGPSVPDSVLDSRSGAQSGWDAFAEEAMTRTAMDSISIRFVKEATVPEPAM</sequence>
<name>A0A0M2HKW2_9MICO</name>
<keyword evidence="3" id="KW-1185">Reference proteome</keyword>
<evidence type="ECO:0000313" key="3">
    <source>
        <dbReference type="Proteomes" id="UP000033900"/>
    </source>
</evidence>
<dbReference type="Proteomes" id="UP000033900">
    <property type="component" value="Unassembled WGS sequence"/>
</dbReference>
<keyword evidence="1" id="KW-0732">Signal</keyword>
<evidence type="ECO:0000313" key="2">
    <source>
        <dbReference type="EMBL" id="KJL47382.1"/>
    </source>
</evidence>
<proteinExistence type="predicted"/>
<dbReference type="EMBL" id="JYJB01000009">
    <property type="protein sequence ID" value="KJL47382.1"/>
    <property type="molecule type" value="Genomic_DNA"/>
</dbReference>
<organism evidence="2 3">
    <name type="scientific">Microbacterium hydrocarbonoxydans</name>
    <dbReference type="NCBI Taxonomy" id="273678"/>
    <lineage>
        <taxon>Bacteria</taxon>
        <taxon>Bacillati</taxon>
        <taxon>Actinomycetota</taxon>
        <taxon>Actinomycetes</taxon>
        <taxon>Micrococcales</taxon>
        <taxon>Microbacteriaceae</taxon>
        <taxon>Microbacterium</taxon>
    </lineage>
</organism>
<accession>A0A0M2HKW2</accession>
<feature type="signal peptide" evidence="1">
    <location>
        <begin position="1"/>
        <end position="29"/>
    </location>
</feature>
<reference evidence="2 3" key="1">
    <citation type="submission" date="2015-02" db="EMBL/GenBank/DDBJ databases">
        <title>Draft genome sequences of ten Microbacterium spp. with emphasis on heavy metal contaminated environments.</title>
        <authorList>
            <person name="Corretto E."/>
        </authorList>
    </citation>
    <scope>NUCLEOTIDE SEQUENCE [LARGE SCALE GENOMIC DNA]</scope>
    <source>
        <strain evidence="2 3">SA35</strain>
    </source>
</reference>
<dbReference type="AlphaFoldDB" id="A0A0M2HKW2"/>
<feature type="chain" id="PRO_5005634033" evidence="1">
    <location>
        <begin position="30"/>
        <end position="216"/>
    </location>
</feature>
<comment type="caution">
    <text evidence="2">The sequence shown here is derived from an EMBL/GenBank/DDBJ whole genome shotgun (WGS) entry which is preliminary data.</text>
</comment>
<gene>
    <name evidence="2" type="ORF">RS84_02175</name>
</gene>
<evidence type="ECO:0000256" key="1">
    <source>
        <dbReference type="SAM" id="SignalP"/>
    </source>
</evidence>
<protein>
    <submittedName>
        <fullName evidence="2">Uncharacterized protein</fullName>
    </submittedName>
</protein>
<dbReference type="PATRIC" id="fig|273678.4.peg.2179"/>